<dbReference type="AlphaFoldDB" id="A0A8S9SKV8"/>
<dbReference type="Proteomes" id="UP000712600">
    <property type="component" value="Unassembled WGS sequence"/>
</dbReference>
<proteinExistence type="predicted"/>
<name>A0A8S9SKV8_BRACR</name>
<reference evidence="1" key="1">
    <citation type="submission" date="2019-12" db="EMBL/GenBank/DDBJ databases">
        <title>Genome sequencing and annotation of Brassica cretica.</title>
        <authorList>
            <person name="Studholme D.J."/>
            <person name="Sarris P."/>
        </authorList>
    </citation>
    <scope>NUCLEOTIDE SEQUENCE</scope>
    <source>
        <strain evidence="1">PFS-109/04</strain>
        <tissue evidence="1">Leaf</tissue>
    </source>
</reference>
<dbReference type="EMBL" id="QGKX02000004">
    <property type="protein sequence ID" value="KAF3602542.1"/>
    <property type="molecule type" value="Genomic_DNA"/>
</dbReference>
<sequence>MTIGPSADGKDSGTLRGGLATLELWKLGKFKSARRVIEFTVDGSYASQREIFGISSRRRRAVGVNAFVVDYTGYRNERQR</sequence>
<gene>
    <name evidence="1" type="ORF">F2Q69_00036039</name>
</gene>
<accession>A0A8S9SKV8</accession>
<comment type="caution">
    <text evidence="1">The sequence shown here is derived from an EMBL/GenBank/DDBJ whole genome shotgun (WGS) entry which is preliminary data.</text>
</comment>
<protein>
    <submittedName>
        <fullName evidence="1">Uncharacterized protein</fullName>
    </submittedName>
</protein>
<evidence type="ECO:0000313" key="2">
    <source>
        <dbReference type="Proteomes" id="UP000712600"/>
    </source>
</evidence>
<evidence type="ECO:0000313" key="1">
    <source>
        <dbReference type="EMBL" id="KAF3602542.1"/>
    </source>
</evidence>
<organism evidence="1 2">
    <name type="scientific">Brassica cretica</name>
    <name type="common">Mustard</name>
    <dbReference type="NCBI Taxonomy" id="69181"/>
    <lineage>
        <taxon>Eukaryota</taxon>
        <taxon>Viridiplantae</taxon>
        <taxon>Streptophyta</taxon>
        <taxon>Embryophyta</taxon>
        <taxon>Tracheophyta</taxon>
        <taxon>Spermatophyta</taxon>
        <taxon>Magnoliopsida</taxon>
        <taxon>eudicotyledons</taxon>
        <taxon>Gunneridae</taxon>
        <taxon>Pentapetalae</taxon>
        <taxon>rosids</taxon>
        <taxon>malvids</taxon>
        <taxon>Brassicales</taxon>
        <taxon>Brassicaceae</taxon>
        <taxon>Brassiceae</taxon>
        <taxon>Brassica</taxon>
    </lineage>
</organism>